<dbReference type="InterPro" id="IPR036291">
    <property type="entry name" value="NAD(P)-bd_dom_sf"/>
</dbReference>
<evidence type="ECO:0000256" key="2">
    <source>
        <dbReference type="ARBA" id="ARBA00005005"/>
    </source>
</evidence>
<dbReference type="InterPro" id="IPR006108">
    <property type="entry name" value="3HC_DH_C"/>
</dbReference>
<keyword evidence="8" id="KW-0443">Lipid metabolism</keyword>
<keyword evidence="10" id="KW-0413">Isomerase</keyword>
<dbReference type="InterPro" id="IPR029045">
    <property type="entry name" value="ClpP/crotonase-like_dom_sf"/>
</dbReference>
<dbReference type="PROSITE" id="PS00166">
    <property type="entry name" value="ENOYL_COA_HYDRATASE"/>
    <property type="match status" value="1"/>
</dbReference>
<comment type="similarity">
    <text evidence="14">Belongs to the enoyl-CoA hydratase/isomerase family.</text>
</comment>
<evidence type="ECO:0000256" key="13">
    <source>
        <dbReference type="ARBA" id="ARBA00049556"/>
    </source>
</evidence>
<evidence type="ECO:0000256" key="14">
    <source>
        <dbReference type="RuleBase" id="RU003707"/>
    </source>
</evidence>
<dbReference type="Gene3D" id="3.90.226.10">
    <property type="entry name" value="2-enoyl-CoA Hydratase, Chain A, domain 1"/>
    <property type="match status" value="1"/>
</dbReference>
<evidence type="ECO:0000256" key="5">
    <source>
        <dbReference type="ARBA" id="ARBA00022963"/>
    </source>
</evidence>
<proteinExistence type="inferred from homology"/>
<dbReference type="SUPFAM" id="SSF48179">
    <property type="entry name" value="6-phosphogluconate dehydrogenase C-terminal domain-like"/>
    <property type="match status" value="2"/>
</dbReference>
<dbReference type="SUPFAM" id="SSF51735">
    <property type="entry name" value="NAD(P)-binding Rossmann-fold domains"/>
    <property type="match status" value="1"/>
</dbReference>
<dbReference type="RefSeq" id="WP_110792300.1">
    <property type="nucleotide sequence ID" value="NZ_QJRY01000005.1"/>
</dbReference>
<sequence length="687" mass="72383">MHTETLPSEAPSRVRIERDGDVAFIIIDNPPINAGSIEVRRGILASLERLEHDDTVAGAVLIGAGKTFVAGSDLREFSAPLADPQVPAVIAALERFPKPVVAALHGAALGGGFELALGCDARIATSDAVMGLPEVTFGIIPGAGGTVRLPRLTDAATVLEIITSCRRLVADEALSLGLIDRIADDLRPEAAALARSLGGKRLVRDLPVVAFSPESLEAAAAAATKRRRGHPGIEEAIAAVRRAIALSFDQALAEERAVFQLLRMTKESAALRHLFFAERRAGDIDGLKGLPARPLATVGLVGAGTMGAGIAACFLSSGYKVRLVDQNADALSSLPDKLSVMIGDASSSNILKESFSTSTDIGSLSDCDLVVEAVFEDMGVKKALMQALADILRPDAIIASNTSYLDLDGLAASIADPSRVVGLHFFSPAHRMKLLEVVRGANTSPDVLKTALAVGRRLGKISVVSGVGEGFIGNRIYNAYRLQCEVMIEQGADPGQIDRALEDFGFAMGPFAVGDLSGLDIAAANRRRRRASGIDPADGSSFLEQLVELGRLGRKTSAGWYDYPEGAKRGVTSVLVADMLAWWRSERGGIHHALEPSEIQARALAAIANEAALVLSEGIASRPSDIDLVWVHGYGFPARLGGPLHWIAGQSLAWRSSALQLLAENPHTGFRPGNLAMLIGSATNGEE</sequence>
<keyword evidence="6" id="KW-0560">Oxidoreductase</keyword>
<dbReference type="EMBL" id="QJRY01000005">
    <property type="protein sequence ID" value="PYB72295.1"/>
    <property type="molecule type" value="Genomic_DNA"/>
</dbReference>
<dbReference type="InterPro" id="IPR018376">
    <property type="entry name" value="Enoyl-CoA_hyd/isom_CS"/>
</dbReference>
<dbReference type="Proteomes" id="UP000247536">
    <property type="component" value="Unassembled WGS sequence"/>
</dbReference>
<dbReference type="Pfam" id="PF00378">
    <property type="entry name" value="ECH_1"/>
    <property type="match status" value="1"/>
</dbReference>
<dbReference type="Gene3D" id="3.40.50.720">
    <property type="entry name" value="NAD(P)-binding Rossmann-like Domain"/>
    <property type="match status" value="1"/>
</dbReference>
<keyword evidence="11" id="KW-0456">Lyase</keyword>
<keyword evidence="5" id="KW-0442">Lipid degradation</keyword>
<comment type="caution">
    <text evidence="17">The sequence shown here is derived from an EMBL/GenBank/DDBJ whole genome shotgun (WGS) entry which is preliminary data.</text>
</comment>
<keyword evidence="7" id="KW-0520">NAD</keyword>
<evidence type="ECO:0000256" key="4">
    <source>
        <dbReference type="ARBA" id="ARBA00022832"/>
    </source>
</evidence>
<dbReference type="InterPro" id="IPR006176">
    <property type="entry name" value="3-OHacyl-CoA_DH_NAD-bd"/>
</dbReference>
<evidence type="ECO:0000256" key="10">
    <source>
        <dbReference type="ARBA" id="ARBA00023235"/>
    </source>
</evidence>
<evidence type="ECO:0000256" key="9">
    <source>
        <dbReference type="ARBA" id="ARBA00023140"/>
    </source>
</evidence>
<evidence type="ECO:0000256" key="8">
    <source>
        <dbReference type="ARBA" id="ARBA00023098"/>
    </source>
</evidence>
<evidence type="ECO:0000313" key="17">
    <source>
        <dbReference type="EMBL" id="PYB72295.1"/>
    </source>
</evidence>
<organism evidence="17 18">
    <name type="scientific">Rhizobium wuzhouense</name>
    <dbReference type="NCBI Taxonomy" id="1986026"/>
    <lineage>
        <taxon>Bacteria</taxon>
        <taxon>Pseudomonadati</taxon>
        <taxon>Pseudomonadota</taxon>
        <taxon>Alphaproteobacteria</taxon>
        <taxon>Hyphomicrobiales</taxon>
        <taxon>Rhizobiaceae</taxon>
        <taxon>Rhizobium/Agrobacterium group</taxon>
        <taxon>Rhizobium</taxon>
    </lineage>
</organism>
<dbReference type="CDD" id="cd06558">
    <property type="entry name" value="crotonase-like"/>
    <property type="match status" value="1"/>
</dbReference>
<feature type="domain" description="3-hydroxyacyl-CoA dehydrogenase NAD binding" evidence="16">
    <location>
        <begin position="297"/>
        <end position="464"/>
    </location>
</feature>
<keyword evidence="18" id="KW-1185">Reference proteome</keyword>
<dbReference type="Gene3D" id="1.10.1040.50">
    <property type="match status" value="1"/>
</dbReference>
<evidence type="ECO:0000256" key="12">
    <source>
        <dbReference type="ARBA" id="ARBA00023268"/>
    </source>
</evidence>
<evidence type="ECO:0000313" key="18">
    <source>
        <dbReference type="Proteomes" id="UP000247536"/>
    </source>
</evidence>
<keyword evidence="12" id="KW-0511">Multifunctional enzyme</keyword>
<evidence type="ECO:0000256" key="6">
    <source>
        <dbReference type="ARBA" id="ARBA00023002"/>
    </source>
</evidence>
<comment type="catalytic activity">
    <reaction evidence="13">
        <text>a (3S)-3-hydroxyacyl-CoA + NAD(+) = a 3-oxoacyl-CoA + NADH + H(+)</text>
        <dbReference type="Rhea" id="RHEA:22432"/>
        <dbReference type="ChEBI" id="CHEBI:15378"/>
        <dbReference type="ChEBI" id="CHEBI:57318"/>
        <dbReference type="ChEBI" id="CHEBI:57540"/>
        <dbReference type="ChEBI" id="CHEBI:57945"/>
        <dbReference type="ChEBI" id="CHEBI:90726"/>
        <dbReference type="EC" id="1.1.1.35"/>
    </reaction>
</comment>
<dbReference type="InterPro" id="IPR001753">
    <property type="entry name" value="Enoyl-CoA_hydra/iso"/>
</dbReference>
<keyword evidence="4" id="KW-0276">Fatty acid metabolism</keyword>
<comment type="pathway">
    <text evidence="2">Lipid metabolism; fatty acid beta-oxidation.</text>
</comment>
<dbReference type="PANTHER" id="PTHR23309">
    <property type="entry name" value="3-HYDROXYACYL-COA DEHYROGENASE"/>
    <property type="match status" value="1"/>
</dbReference>
<evidence type="ECO:0000259" key="15">
    <source>
        <dbReference type="Pfam" id="PF00725"/>
    </source>
</evidence>
<dbReference type="Pfam" id="PF02737">
    <property type="entry name" value="3HCDH_N"/>
    <property type="match status" value="1"/>
</dbReference>
<comment type="subcellular location">
    <subcellularLocation>
        <location evidence="1">Peroxisome</location>
    </subcellularLocation>
</comment>
<dbReference type="SUPFAM" id="SSF52096">
    <property type="entry name" value="ClpP/crotonase"/>
    <property type="match status" value="1"/>
</dbReference>
<gene>
    <name evidence="17" type="ORF">DMY87_14190</name>
</gene>
<keyword evidence="9" id="KW-0576">Peroxisome</keyword>
<evidence type="ECO:0000256" key="7">
    <source>
        <dbReference type="ARBA" id="ARBA00023027"/>
    </source>
</evidence>
<reference evidence="17 18" key="1">
    <citation type="submission" date="2018-06" db="EMBL/GenBank/DDBJ databases">
        <title>Rhizobium wuzhouense sp. nov., isolated from roots of Oryza officinalis.</title>
        <authorList>
            <person name="Yuan T."/>
        </authorList>
    </citation>
    <scope>NUCLEOTIDE SEQUENCE [LARGE SCALE GENOMIC DNA]</scope>
    <source>
        <strain evidence="17 18">W44</strain>
    </source>
</reference>
<protein>
    <submittedName>
        <fullName evidence="17">3-hydroxyacyl-CoA dehydrogenase</fullName>
    </submittedName>
</protein>
<accession>A0ABX5NP81</accession>
<feature type="domain" description="3-hydroxyacyl-CoA dehydrogenase C-terminal" evidence="15">
    <location>
        <begin position="470"/>
        <end position="563"/>
    </location>
</feature>
<evidence type="ECO:0000259" key="16">
    <source>
        <dbReference type="Pfam" id="PF02737"/>
    </source>
</evidence>
<evidence type="ECO:0000256" key="1">
    <source>
        <dbReference type="ARBA" id="ARBA00004275"/>
    </source>
</evidence>
<evidence type="ECO:0000256" key="3">
    <source>
        <dbReference type="ARBA" id="ARBA00008750"/>
    </source>
</evidence>
<comment type="similarity">
    <text evidence="3">In the N-terminal section; belongs to the enoyl-CoA hydratase/isomerase family.</text>
</comment>
<dbReference type="Pfam" id="PF00725">
    <property type="entry name" value="3HCDH"/>
    <property type="match status" value="1"/>
</dbReference>
<dbReference type="InterPro" id="IPR008927">
    <property type="entry name" value="6-PGluconate_DH-like_C_sf"/>
</dbReference>
<name>A0ABX5NP81_9HYPH</name>
<evidence type="ECO:0000256" key="11">
    <source>
        <dbReference type="ARBA" id="ARBA00023239"/>
    </source>
</evidence>